<evidence type="ECO:0000313" key="2">
    <source>
        <dbReference type="Proteomes" id="UP000026960"/>
    </source>
</evidence>
<dbReference type="HOGENOM" id="CLU_1770886_0_0_1"/>
<keyword evidence="2" id="KW-1185">Reference proteome</keyword>
<reference evidence="1" key="1">
    <citation type="journal article" date="2009" name="Rice">
        <title>De Novo Next Generation Sequencing of Plant Genomes.</title>
        <authorList>
            <person name="Rounsley S."/>
            <person name="Marri P.R."/>
            <person name="Yu Y."/>
            <person name="He R."/>
            <person name="Sisneros N."/>
            <person name="Goicoechea J.L."/>
            <person name="Lee S.J."/>
            <person name="Angelova A."/>
            <person name="Kudrna D."/>
            <person name="Luo M."/>
            <person name="Affourtit J."/>
            <person name="Desany B."/>
            <person name="Knight J."/>
            <person name="Niazi F."/>
            <person name="Egholm M."/>
            <person name="Wing R.A."/>
        </authorList>
    </citation>
    <scope>NUCLEOTIDE SEQUENCE [LARGE SCALE GENOMIC DNA]</scope>
    <source>
        <strain evidence="1">cv. IRGC 105608</strain>
    </source>
</reference>
<dbReference type="Gramene" id="OBART03G18480.1">
    <property type="protein sequence ID" value="OBART03G18480.1"/>
    <property type="gene ID" value="OBART03G18480"/>
</dbReference>
<dbReference type="STRING" id="65489.A0A0D3FIU5"/>
<organism evidence="1">
    <name type="scientific">Oryza barthii</name>
    <dbReference type="NCBI Taxonomy" id="65489"/>
    <lineage>
        <taxon>Eukaryota</taxon>
        <taxon>Viridiplantae</taxon>
        <taxon>Streptophyta</taxon>
        <taxon>Embryophyta</taxon>
        <taxon>Tracheophyta</taxon>
        <taxon>Spermatophyta</taxon>
        <taxon>Magnoliopsida</taxon>
        <taxon>Liliopsida</taxon>
        <taxon>Poales</taxon>
        <taxon>Poaceae</taxon>
        <taxon>BOP clade</taxon>
        <taxon>Oryzoideae</taxon>
        <taxon>Oryzeae</taxon>
        <taxon>Oryzinae</taxon>
        <taxon>Oryza</taxon>
    </lineage>
</organism>
<accession>A0A0D3FIU5</accession>
<sequence>MEAPGGQGVRDGNLSHSHTMMGIHITHWHGKLCTLADEPGANALGMWVLDDYSDPTSWRLQRKIDYYYSCGAAGAALDDDPHAAPLKLFVPASRQPLWWRFCPMVSMAMMTRRARKSCSSLVTRRSCTMLGARRGAGGGHCRCLHAA</sequence>
<reference evidence="1" key="2">
    <citation type="submission" date="2015-03" db="UniProtKB">
        <authorList>
            <consortium name="EnsemblPlants"/>
        </authorList>
    </citation>
    <scope>IDENTIFICATION</scope>
</reference>
<dbReference type="Proteomes" id="UP000026960">
    <property type="component" value="Chromosome 3"/>
</dbReference>
<dbReference type="PaxDb" id="65489-OBART03G18480.1"/>
<dbReference type="AlphaFoldDB" id="A0A0D3FIU5"/>
<evidence type="ECO:0000313" key="1">
    <source>
        <dbReference type="EnsemblPlants" id="OBART03G18480.1"/>
    </source>
</evidence>
<dbReference type="EnsemblPlants" id="OBART03G18480.1">
    <property type="protein sequence ID" value="OBART03G18480.1"/>
    <property type="gene ID" value="OBART03G18480"/>
</dbReference>
<protein>
    <submittedName>
        <fullName evidence="1">Uncharacterized protein</fullName>
    </submittedName>
</protein>
<proteinExistence type="predicted"/>
<name>A0A0D3FIU5_9ORYZ</name>